<dbReference type="InterPro" id="IPR001608">
    <property type="entry name" value="Ala_racemase_N"/>
</dbReference>
<sequence length="360" mass="38588">MGYPFIEIDLDKITANARLIVNMCNAHNIQIVGVAKAVCADIDVAKAMLAGGVPMLGDSRVQNLRRLRTAGIDVPLLLLRIPMPSEVDEVVKIADCSLVSELSTISQLSQAAIKAGVIHDVILMVDMGDLREGVMPQKILPLVQQILLLSGIRLQGLGANFACYSGKIPTQEILEKLVALTQQVRDAFDLALPIISGGNSATIDLLMTSAMPAGITQLRIGEGILLGRETLKRNPIPGAYQNSLILHAEIVEVQEKPSVPSGEIAQDAFGNIPVLIDRGIRKRAIAAIGRQDVEIDNLTPILTGIDILGGSSDHLILDVSDAAEDITVGSEVCFYLRYGALAHAMVSPYVSRVYKHGNIK</sequence>
<keyword evidence="2" id="KW-0663">Pyridoxal phosphate</keyword>
<protein>
    <submittedName>
        <fullName evidence="5">Alanine/ornithine racemase family PLP-dependent enzyme</fullName>
    </submittedName>
</protein>
<accession>A0ABS8HQY5</accession>
<comment type="caution">
    <text evidence="5">The sequence shown here is derived from an EMBL/GenBank/DDBJ whole genome shotgun (WGS) entry which is preliminary data.</text>
</comment>
<dbReference type="RefSeq" id="WP_229534834.1">
    <property type="nucleotide sequence ID" value="NZ_JAJHJB010000010.1"/>
</dbReference>
<organism evidence="5 6">
    <name type="scientific">Pelosinus baikalensis</name>
    <dbReference type="NCBI Taxonomy" id="2892015"/>
    <lineage>
        <taxon>Bacteria</taxon>
        <taxon>Bacillati</taxon>
        <taxon>Bacillota</taxon>
        <taxon>Negativicutes</taxon>
        <taxon>Selenomonadales</taxon>
        <taxon>Sporomusaceae</taxon>
        <taxon>Pelosinus</taxon>
    </lineage>
</organism>
<evidence type="ECO:0000256" key="1">
    <source>
        <dbReference type="ARBA" id="ARBA00001933"/>
    </source>
</evidence>
<reference evidence="5" key="1">
    <citation type="submission" date="2021-11" db="EMBL/GenBank/DDBJ databases">
        <title>Description of a new species Pelosinus isolated from the bottom sediments of Lake Baikal.</title>
        <authorList>
            <person name="Zakharyuk A."/>
        </authorList>
    </citation>
    <scope>NUCLEOTIDE SEQUENCE</scope>
    <source>
        <strain evidence="5">Bkl1</strain>
    </source>
</reference>
<keyword evidence="3" id="KW-0413">Isomerase</keyword>
<dbReference type="Gene3D" id="3.20.20.10">
    <property type="entry name" value="Alanine racemase"/>
    <property type="match status" value="1"/>
</dbReference>
<gene>
    <name evidence="5" type="ORF">LMF89_09465</name>
</gene>
<dbReference type="PANTHER" id="PTHR30511">
    <property type="entry name" value="ALANINE RACEMASE"/>
    <property type="match status" value="1"/>
</dbReference>
<dbReference type="CDD" id="cd06815">
    <property type="entry name" value="PLPDE_III_AR_like_1"/>
    <property type="match status" value="1"/>
</dbReference>
<dbReference type="Pfam" id="PF01168">
    <property type="entry name" value="Ala_racemase_N"/>
    <property type="match status" value="1"/>
</dbReference>
<dbReference type="InterPro" id="IPR029066">
    <property type="entry name" value="PLP-binding_barrel"/>
</dbReference>
<evidence type="ECO:0000256" key="3">
    <source>
        <dbReference type="ARBA" id="ARBA00023235"/>
    </source>
</evidence>
<name>A0ABS8HQY5_9FIRM</name>
<evidence type="ECO:0000259" key="4">
    <source>
        <dbReference type="Pfam" id="PF01168"/>
    </source>
</evidence>
<dbReference type="SUPFAM" id="SSF51419">
    <property type="entry name" value="PLP-binding barrel"/>
    <property type="match status" value="1"/>
</dbReference>
<dbReference type="InterPro" id="IPR000821">
    <property type="entry name" value="Ala_racemase"/>
</dbReference>
<dbReference type="EMBL" id="JAJHJB010000010">
    <property type="protein sequence ID" value="MCC5465588.1"/>
    <property type="molecule type" value="Genomic_DNA"/>
</dbReference>
<evidence type="ECO:0000313" key="5">
    <source>
        <dbReference type="EMBL" id="MCC5465588.1"/>
    </source>
</evidence>
<dbReference type="PANTHER" id="PTHR30511:SF3">
    <property type="entry name" value="LYSINE RACEMASE"/>
    <property type="match status" value="1"/>
</dbReference>
<evidence type="ECO:0000256" key="2">
    <source>
        <dbReference type="ARBA" id="ARBA00022898"/>
    </source>
</evidence>
<evidence type="ECO:0000313" key="6">
    <source>
        <dbReference type="Proteomes" id="UP001165492"/>
    </source>
</evidence>
<keyword evidence="6" id="KW-1185">Reference proteome</keyword>
<feature type="domain" description="Alanine racemase N-terminal" evidence="4">
    <location>
        <begin position="8"/>
        <end position="223"/>
    </location>
</feature>
<comment type="cofactor">
    <cofactor evidence="1">
        <name>pyridoxal 5'-phosphate</name>
        <dbReference type="ChEBI" id="CHEBI:597326"/>
    </cofactor>
</comment>
<proteinExistence type="predicted"/>
<dbReference type="Proteomes" id="UP001165492">
    <property type="component" value="Unassembled WGS sequence"/>
</dbReference>